<evidence type="ECO:0000313" key="2">
    <source>
        <dbReference type="EMBL" id="MQM11638.1"/>
    </source>
</evidence>
<dbReference type="PROSITE" id="PS51257">
    <property type="entry name" value="PROKAR_LIPOPROTEIN"/>
    <property type="match status" value="1"/>
</dbReference>
<comment type="caution">
    <text evidence="2">The sequence shown here is derived from an EMBL/GenBank/DDBJ whole genome shotgun (WGS) entry which is preliminary data.</text>
</comment>
<keyword evidence="3" id="KW-1185">Reference proteome</keyword>
<feature type="non-terminal residue" evidence="2">
    <location>
        <position position="1"/>
    </location>
</feature>
<accession>A0A843WYJ2</accession>
<keyword evidence="1" id="KW-0732">Signal</keyword>
<dbReference type="AlphaFoldDB" id="A0A843WYJ2"/>
<name>A0A843WYJ2_COLES</name>
<protein>
    <submittedName>
        <fullName evidence="2">Uncharacterized protein</fullName>
    </submittedName>
</protein>
<dbReference type="EMBL" id="NMUH01005041">
    <property type="protein sequence ID" value="MQM11638.1"/>
    <property type="molecule type" value="Genomic_DNA"/>
</dbReference>
<gene>
    <name evidence="2" type="ORF">Taro_044546</name>
</gene>
<dbReference type="Proteomes" id="UP000652761">
    <property type="component" value="Unassembled WGS sequence"/>
</dbReference>
<reference evidence="2" key="1">
    <citation type="submission" date="2017-07" db="EMBL/GenBank/DDBJ databases">
        <title>Taro Niue Genome Assembly and Annotation.</title>
        <authorList>
            <person name="Atibalentja N."/>
            <person name="Keating K."/>
            <person name="Fields C.J."/>
        </authorList>
    </citation>
    <scope>NUCLEOTIDE SEQUENCE</scope>
    <source>
        <strain evidence="2">Niue_2</strain>
        <tissue evidence="2">Leaf</tissue>
    </source>
</reference>
<proteinExistence type="predicted"/>
<feature type="signal peptide" evidence="1">
    <location>
        <begin position="1"/>
        <end position="21"/>
    </location>
</feature>
<sequence>MGSVLRLRLGLLVLFSIQVLACSCVPWLAYGPLEGPCVPCACWACLGLQASSSAWFLLCLPYLFARCLALEGLSHSEVVSISWDPHPREPVEGVLWAMSVLELAADLADSGAKGKMRFGQRRRVVCRALLSGAGFQVYGGTGVCAFPTLRCVRGLGWFCLWALDLVVRDVVLTWLLHGLGGCAEGCFCLVPNPVGFCGSRVWIGSFSCFLVSLDSFSMLPFPVWYVCGLWATPGWSIPWVCLPTGVA</sequence>
<feature type="chain" id="PRO_5032813570" evidence="1">
    <location>
        <begin position="22"/>
        <end position="247"/>
    </location>
</feature>
<evidence type="ECO:0000256" key="1">
    <source>
        <dbReference type="SAM" id="SignalP"/>
    </source>
</evidence>
<organism evidence="2 3">
    <name type="scientific">Colocasia esculenta</name>
    <name type="common">Wild taro</name>
    <name type="synonym">Arum esculentum</name>
    <dbReference type="NCBI Taxonomy" id="4460"/>
    <lineage>
        <taxon>Eukaryota</taxon>
        <taxon>Viridiplantae</taxon>
        <taxon>Streptophyta</taxon>
        <taxon>Embryophyta</taxon>
        <taxon>Tracheophyta</taxon>
        <taxon>Spermatophyta</taxon>
        <taxon>Magnoliopsida</taxon>
        <taxon>Liliopsida</taxon>
        <taxon>Araceae</taxon>
        <taxon>Aroideae</taxon>
        <taxon>Colocasieae</taxon>
        <taxon>Colocasia</taxon>
    </lineage>
</organism>
<evidence type="ECO:0000313" key="3">
    <source>
        <dbReference type="Proteomes" id="UP000652761"/>
    </source>
</evidence>